<feature type="coiled-coil region" evidence="1">
    <location>
        <begin position="435"/>
        <end position="501"/>
    </location>
</feature>
<feature type="region of interest" description="Disordered" evidence="2">
    <location>
        <begin position="87"/>
        <end position="106"/>
    </location>
</feature>
<dbReference type="EMBL" id="HBIM01000531">
    <property type="protein sequence ID" value="CAE0402170.1"/>
    <property type="molecule type" value="Transcribed_RNA"/>
</dbReference>
<feature type="region of interest" description="Disordered" evidence="2">
    <location>
        <begin position="352"/>
        <end position="398"/>
    </location>
</feature>
<protein>
    <submittedName>
        <fullName evidence="3">Uncharacterized protein</fullName>
    </submittedName>
</protein>
<accession>A0A7S3KXI0</accession>
<evidence type="ECO:0000313" key="3">
    <source>
        <dbReference type="EMBL" id="CAE0402170.1"/>
    </source>
</evidence>
<gene>
    <name evidence="3" type="ORF">ACOF00016_LOCUS465</name>
</gene>
<sequence length="624" mass="69791">MTDITRPSNPALSFSSYNDDAVVTGYQMRACPERIEIQTPSPRTTITGGSLGILDDGRCKSAPPIPVHTKEELENIEEAATGIMSSTYDPRRHGRLPTNPDGRQTNGQTYFRHPESSMLRTHLAPGAGANPNAANVADLLLSNALIGVADCLSQAHTNDIVDDLSPLLNSKLQENQVEQIDGRQLSRPIPQTASQLSSIPHQGGGTLIFRPNPVKAAEINTTNLSSSELVRAVANATSDQVEAYAENVLVNLYPHQERADEDSDNTAQGKSSLRFTTPSEEKKAEESWCVQAFVEANQESKRKKKQAKEQQKHELQVDFPENNYNTDLVMPSASHGRVSGDVEDYKEVKPTGYQTHHSKNGEGAQKRQAQQQNHRDRMNSLRESSGGGSLGNRNRNNEDMHPEVAASARSIQPTPLFERLVTEEVQELKTYAGIVERQNLELAKQKKVQEDLEARLRGETRRRKELETLLEEQERLWSEKFMELEQQRNTAEKLLHDEQTKTKKLINQVQRKDRDIHDFFKKKVRILDWYNLLLCCCCVCATVFQTCRFFCLQYDQDGSRSIRNSVRGGHGGPAERNPSPNTAGAARSADFPQQSPRQLLDGLGSDEKVREGNAKNLLLDFFGI</sequence>
<feature type="compositionally biased region" description="Basic and acidic residues" evidence="2">
    <location>
        <begin position="307"/>
        <end position="316"/>
    </location>
</feature>
<keyword evidence="1" id="KW-0175">Coiled coil</keyword>
<evidence type="ECO:0000256" key="1">
    <source>
        <dbReference type="SAM" id="Coils"/>
    </source>
</evidence>
<organism evidence="3">
    <name type="scientific">Amphora coffeiformis</name>
    <dbReference type="NCBI Taxonomy" id="265554"/>
    <lineage>
        <taxon>Eukaryota</taxon>
        <taxon>Sar</taxon>
        <taxon>Stramenopiles</taxon>
        <taxon>Ochrophyta</taxon>
        <taxon>Bacillariophyta</taxon>
        <taxon>Bacillariophyceae</taxon>
        <taxon>Bacillariophycidae</taxon>
        <taxon>Thalassiophysales</taxon>
        <taxon>Catenulaceae</taxon>
        <taxon>Amphora</taxon>
    </lineage>
</organism>
<feature type="compositionally biased region" description="Polar residues" evidence="2">
    <location>
        <begin position="265"/>
        <end position="278"/>
    </location>
</feature>
<feature type="region of interest" description="Disordered" evidence="2">
    <location>
        <begin position="563"/>
        <end position="594"/>
    </location>
</feature>
<feature type="region of interest" description="Disordered" evidence="2">
    <location>
        <begin position="300"/>
        <end position="340"/>
    </location>
</feature>
<proteinExistence type="predicted"/>
<reference evidence="3" key="1">
    <citation type="submission" date="2021-01" db="EMBL/GenBank/DDBJ databases">
        <authorList>
            <person name="Corre E."/>
            <person name="Pelletier E."/>
            <person name="Niang G."/>
            <person name="Scheremetjew M."/>
            <person name="Finn R."/>
            <person name="Kale V."/>
            <person name="Holt S."/>
            <person name="Cochrane G."/>
            <person name="Meng A."/>
            <person name="Brown T."/>
            <person name="Cohen L."/>
        </authorList>
    </citation>
    <scope>NUCLEOTIDE SEQUENCE</scope>
    <source>
        <strain evidence="3">CCMP127</strain>
    </source>
</reference>
<evidence type="ECO:0000256" key="2">
    <source>
        <dbReference type="SAM" id="MobiDB-lite"/>
    </source>
</evidence>
<name>A0A7S3KXI0_9STRA</name>
<feature type="region of interest" description="Disordered" evidence="2">
    <location>
        <begin position="256"/>
        <end position="281"/>
    </location>
</feature>
<dbReference type="AlphaFoldDB" id="A0A7S3KXI0"/>